<protein>
    <submittedName>
        <fullName evidence="1">DUF2283 domain-containing protein</fullName>
    </submittedName>
</protein>
<sequence length="72" mass="7862">MKAHYDPQADALAINWGDAAIEESEEVEPGVILDYDKDGNVIGVEVLNASKKIDQLEGKPLLITSLDQITPR</sequence>
<dbReference type="InterPro" id="IPR019270">
    <property type="entry name" value="DUF2283"/>
</dbReference>
<dbReference type="EMBL" id="JADEWN010000118">
    <property type="protein sequence ID" value="MBE9193654.1"/>
    <property type="molecule type" value="Genomic_DNA"/>
</dbReference>
<accession>A0ABR9UZ99</accession>
<proteinExistence type="predicted"/>
<evidence type="ECO:0000313" key="2">
    <source>
        <dbReference type="Proteomes" id="UP000651156"/>
    </source>
</evidence>
<comment type="caution">
    <text evidence="1">The sequence shown here is derived from an EMBL/GenBank/DDBJ whole genome shotgun (WGS) entry which is preliminary data.</text>
</comment>
<dbReference type="Proteomes" id="UP000651156">
    <property type="component" value="Unassembled WGS sequence"/>
</dbReference>
<reference evidence="1 2" key="1">
    <citation type="submission" date="2020-10" db="EMBL/GenBank/DDBJ databases">
        <authorList>
            <person name="Castelo-Branco R."/>
            <person name="Eusebio N."/>
            <person name="Adriana R."/>
            <person name="Vieira A."/>
            <person name="Brugerolle De Fraissinette N."/>
            <person name="Rezende De Castro R."/>
            <person name="Schneider M.P."/>
            <person name="Vasconcelos V."/>
            <person name="Leao P.N."/>
        </authorList>
    </citation>
    <scope>NUCLEOTIDE SEQUENCE [LARGE SCALE GENOMIC DNA]</scope>
    <source>
        <strain evidence="1 2">LEGE 06123</strain>
    </source>
</reference>
<organism evidence="1 2">
    <name type="scientific">Gloeocapsopsis crepidinum LEGE 06123</name>
    <dbReference type="NCBI Taxonomy" id="588587"/>
    <lineage>
        <taxon>Bacteria</taxon>
        <taxon>Bacillati</taxon>
        <taxon>Cyanobacteriota</taxon>
        <taxon>Cyanophyceae</taxon>
        <taxon>Oscillatoriophycideae</taxon>
        <taxon>Chroococcales</taxon>
        <taxon>Chroococcaceae</taxon>
        <taxon>Gloeocapsopsis</taxon>
    </lineage>
</organism>
<dbReference type="PANTHER" id="PTHR37029:SF1">
    <property type="entry name" value="SSR1768 PROTEIN"/>
    <property type="match status" value="1"/>
</dbReference>
<gene>
    <name evidence="1" type="ORF">IQ230_25725</name>
</gene>
<dbReference type="RefSeq" id="WP_193935029.1">
    <property type="nucleotide sequence ID" value="NZ_CAWPMZ010000021.1"/>
</dbReference>
<keyword evidence="2" id="KW-1185">Reference proteome</keyword>
<dbReference type="PANTHER" id="PTHR37029">
    <property type="entry name" value="SSR1768 PROTEIN"/>
    <property type="match status" value="1"/>
</dbReference>
<evidence type="ECO:0000313" key="1">
    <source>
        <dbReference type="EMBL" id="MBE9193654.1"/>
    </source>
</evidence>
<name>A0ABR9UZ99_9CHRO</name>
<dbReference type="Pfam" id="PF10049">
    <property type="entry name" value="DUF2283"/>
    <property type="match status" value="1"/>
</dbReference>